<reference evidence="3 4" key="1">
    <citation type="journal article" date="2011" name="J. Gen. Appl. Microbiol.">
        <title>Draft genome sequencing of the enigmatic basidiomycete Mixia osmundae.</title>
        <authorList>
            <person name="Nishida H."/>
            <person name="Nagatsuka Y."/>
            <person name="Sugiyama J."/>
        </authorList>
    </citation>
    <scope>NUCLEOTIDE SEQUENCE [LARGE SCALE GENOMIC DNA]</scope>
    <source>
        <strain evidence="4">CBS 9802 / IAM 14324 / JCM 22182 / KY 12970</strain>
    </source>
</reference>
<dbReference type="Gene3D" id="1.20.5.170">
    <property type="match status" value="1"/>
</dbReference>
<evidence type="ECO:0000256" key="2">
    <source>
        <dbReference type="SAM" id="MobiDB-lite"/>
    </source>
</evidence>
<comment type="caution">
    <text evidence="3">The sequence shown here is derived from an EMBL/GenBank/DDBJ whole genome shotgun (WGS) entry which is preliminary data.</text>
</comment>
<reference evidence="3 4" key="2">
    <citation type="journal article" date="2012" name="Open Biol.">
        <title>Characteristics of nucleosomes and linker DNA regions on the genome of the basidiomycete Mixia osmundae revealed by mono- and dinucleosome mapping.</title>
        <authorList>
            <person name="Nishida H."/>
            <person name="Kondo S."/>
            <person name="Matsumoto T."/>
            <person name="Suzuki Y."/>
            <person name="Yoshikawa H."/>
            <person name="Taylor T.D."/>
            <person name="Sugiyama J."/>
        </authorList>
    </citation>
    <scope>NUCLEOTIDE SEQUENCE [LARGE SCALE GENOMIC DNA]</scope>
    <source>
        <strain evidence="4">CBS 9802 / IAM 14324 / JCM 22182 / KY 12970</strain>
    </source>
</reference>
<dbReference type="InterPro" id="IPR000533">
    <property type="entry name" value="Tropomyosin"/>
</dbReference>
<keyword evidence="1" id="KW-0175">Coiled coil</keyword>
<dbReference type="PANTHER" id="PTHR19269">
    <property type="entry name" value="TROPOMYOSIN"/>
    <property type="match status" value="1"/>
</dbReference>
<organism evidence="3 4">
    <name type="scientific">Mixia osmundae (strain CBS 9802 / IAM 14324 / JCM 22182 / KY 12970)</name>
    <dbReference type="NCBI Taxonomy" id="764103"/>
    <lineage>
        <taxon>Eukaryota</taxon>
        <taxon>Fungi</taxon>
        <taxon>Dikarya</taxon>
        <taxon>Basidiomycota</taxon>
        <taxon>Pucciniomycotina</taxon>
        <taxon>Mixiomycetes</taxon>
        <taxon>Mixiales</taxon>
        <taxon>Mixiaceae</taxon>
        <taxon>Mixia</taxon>
    </lineage>
</organism>
<dbReference type="OrthoDB" id="128924at2759"/>
<feature type="region of interest" description="Disordered" evidence="2">
    <location>
        <begin position="1"/>
        <end position="33"/>
    </location>
</feature>
<accession>G7E6D7</accession>
<dbReference type="eggNOG" id="KOG1003">
    <property type="taxonomic scope" value="Eukaryota"/>
</dbReference>
<dbReference type="AlphaFoldDB" id="G7E6D7"/>
<proteinExistence type="predicted"/>
<gene>
    <name evidence="3" type="primary">Mo05083</name>
    <name evidence="3" type="ORF">E5Q_05083</name>
</gene>
<dbReference type="SUPFAM" id="SSF57997">
    <property type="entry name" value="Tropomyosin"/>
    <property type="match status" value="1"/>
</dbReference>
<dbReference type="STRING" id="764103.G7E6D7"/>
<dbReference type="InParanoid" id="G7E6D7"/>
<name>G7E6D7_MIXOS</name>
<dbReference type="FunFam" id="1.20.5.340:FF:000001">
    <property type="entry name" value="Tropomyosin alpha-1 chain isoform 2"/>
    <property type="match status" value="1"/>
</dbReference>
<dbReference type="EMBL" id="BABT02000150">
    <property type="protein sequence ID" value="GAA98397.1"/>
    <property type="molecule type" value="Genomic_DNA"/>
</dbReference>
<dbReference type="Pfam" id="PF00261">
    <property type="entry name" value="Tropomyosin"/>
    <property type="match status" value="1"/>
</dbReference>
<dbReference type="Gene3D" id="1.20.5.340">
    <property type="match status" value="1"/>
</dbReference>
<dbReference type="Proteomes" id="UP000009131">
    <property type="component" value="Unassembled WGS sequence"/>
</dbReference>
<evidence type="ECO:0000256" key="1">
    <source>
        <dbReference type="ARBA" id="ARBA00023054"/>
    </source>
</evidence>
<evidence type="ECO:0000313" key="4">
    <source>
        <dbReference type="Proteomes" id="UP000009131"/>
    </source>
</evidence>
<evidence type="ECO:0000313" key="3">
    <source>
        <dbReference type="EMBL" id="GAA98397.1"/>
    </source>
</evidence>
<dbReference type="HOGENOM" id="CLU_1256314_0_0_1"/>
<protein>
    <submittedName>
        <fullName evidence="3">Uncharacterized protein</fullName>
    </submittedName>
</protein>
<sequence>MDKIKEKLASLRAEADANAERAEAAEAKNKTLEQEALQKDQQIASLNHKVQTLEADLDKIEAKVGDHKKAVEESETHKSASENLQRKIQLLEEELDHSEKNLKETTEKLRQIDVKAEHFERQVLRAEQERDSWEQKYEESQVNKVPGFQEGARRGRLPDGIAVKASQICAAPRQISTLRYIFGLYLHLQQYLLISRAGPVCSRSDCGALLRCYNERFECG</sequence>
<keyword evidence="4" id="KW-1185">Reference proteome</keyword>